<gene>
    <name evidence="11" type="primary">leuA_3</name>
    <name evidence="11" type="ORF">CA12_42740</name>
</gene>
<sequence length="399" mass="42332">MKKLVIGHHNRAGVVLFSDTTLRDGEQMPGATLEPEEKLRIARALGEAGVHSLDAGFPAAGPADVAGIELMCNEVPGVVLTALCRTLKSDIDLAAGALKKQPRIRKGVSLFCGTSPLHREHKLRKSKAEVLDLIAETVTHAADRFAVVSFAAEDATRTEPDFLVQCYSTAVECGASTCGLPDTVGVCTPETAAGWVRLLKEQVPGIDRCLIAGHFHNDLGLAVANTLAAVQAGAAVVQCTVGGIGERAGNASLEEVAVALELNKQQYGRTHKLDLSKLAPLGQLVSELTGVPVSPMKPVYGANVWATEAGIHQDGFLKHPDTYLPYRPELVGGPPVHLVLGRHSGRGAVRVRLKELNLPDDDAATARVVEGLKSLPKRTPITDDRLRRWAVGQNAAGEN</sequence>
<dbReference type="GO" id="GO:0003852">
    <property type="term" value="F:2-isopropylmalate synthase activity"/>
    <property type="evidence" value="ECO:0007669"/>
    <property type="project" value="UniProtKB-EC"/>
</dbReference>
<keyword evidence="11" id="KW-0012">Acyltransferase</keyword>
<dbReference type="Pfam" id="PF22617">
    <property type="entry name" value="HCS_D2"/>
    <property type="match status" value="1"/>
</dbReference>
<keyword evidence="6 9" id="KW-0808">Transferase</keyword>
<evidence type="ECO:0000313" key="11">
    <source>
        <dbReference type="EMBL" id="QDT18134.1"/>
    </source>
</evidence>
<name>A0A517PFL1_9PLAN</name>
<dbReference type="Gene3D" id="3.20.20.70">
    <property type="entry name" value="Aldolase class I"/>
    <property type="match status" value="1"/>
</dbReference>
<dbReference type="AlphaFoldDB" id="A0A517PFL1"/>
<feature type="domain" description="Pyruvate carboxyltransferase" evidence="10">
    <location>
        <begin position="15"/>
        <end position="279"/>
    </location>
</feature>
<dbReference type="SUPFAM" id="SSF51569">
    <property type="entry name" value="Aldolase"/>
    <property type="match status" value="1"/>
</dbReference>
<reference evidence="11 12" key="1">
    <citation type="submission" date="2019-02" db="EMBL/GenBank/DDBJ databases">
        <title>Deep-cultivation of Planctomycetes and their phenomic and genomic characterization uncovers novel biology.</title>
        <authorList>
            <person name="Wiegand S."/>
            <person name="Jogler M."/>
            <person name="Boedeker C."/>
            <person name="Pinto D."/>
            <person name="Vollmers J."/>
            <person name="Rivas-Marin E."/>
            <person name="Kohn T."/>
            <person name="Peeters S.H."/>
            <person name="Heuer A."/>
            <person name="Rast P."/>
            <person name="Oberbeckmann S."/>
            <person name="Bunk B."/>
            <person name="Jeske O."/>
            <person name="Meyerdierks A."/>
            <person name="Storesund J.E."/>
            <person name="Kallscheuer N."/>
            <person name="Luecker S."/>
            <person name="Lage O.M."/>
            <person name="Pohl T."/>
            <person name="Merkel B.J."/>
            <person name="Hornburger P."/>
            <person name="Mueller R.-W."/>
            <person name="Bruemmer F."/>
            <person name="Labrenz M."/>
            <person name="Spormann A.M."/>
            <person name="Op den Camp H."/>
            <person name="Overmann J."/>
            <person name="Amann R."/>
            <person name="Jetten M.S.M."/>
            <person name="Mascher T."/>
            <person name="Medema M.H."/>
            <person name="Devos D.P."/>
            <person name="Kaster A.-K."/>
            <person name="Ovreas L."/>
            <person name="Rohde M."/>
            <person name="Galperin M.Y."/>
            <person name="Jogler C."/>
        </authorList>
    </citation>
    <scope>NUCLEOTIDE SEQUENCE [LARGE SCALE GENOMIC DNA]</scope>
    <source>
        <strain evidence="11 12">CA12</strain>
    </source>
</reference>
<evidence type="ECO:0000256" key="8">
    <source>
        <dbReference type="ARBA" id="ARBA00023304"/>
    </source>
</evidence>
<comment type="similarity">
    <text evidence="2">Belongs to the alpha-IPM synthase/homocitrate synthase family. LeuA type 1 subfamily.</text>
</comment>
<keyword evidence="5" id="KW-0028">Amino-acid biosynthesis</keyword>
<evidence type="ECO:0000256" key="2">
    <source>
        <dbReference type="ARBA" id="ARBA00009396"/>
    </source>
</evidence>
<dbReference type="PANTHER" id="PTHR10277:SF9">
    <property type="entry name" value="2-ISOPROPYLMALATE SYNTHASE 1, CHLOROPLASTIC-RELATED"/>
    <property type="match status" value="1"/>
</dbReference>
<dbReference type="EC" id="2.3.3.13" evidence="3"/>
<dbReference type="Pfam" id="PF00682">
    <property type="entry name" value="HMGL-like"/>
    <property type="match status" value="1"/>
</dbReference>
<evidence type="ECO:0000256" key="5">
    <source>
        <dbReference type="ARBA" id="ARBA00022605"/>
    </source>
</evidence>
<keyword evidence="7" id="KW-0464">Manganese</keyword>
<dbReference type="InterPro" id="IPR002034">
    <property type="entry name" value="AIPM/Hcit_synth_CS"/>
</dbReference>
<dbReference type="PROSITE" id="PS00815">
    <property type="entry name" value="AIPM_HOMOCIT_SYNTH_1"/>
    <property type="match status" value="1"/>
</dbReference>
<evidence type="ECO:0000256" key="4">
    <source>
        <dbReference type="ARBA" id="ARBA00022430"/>
    </source>
</evidence>
<keyword evidence="4" id="KW-0432">Leucine biosynthesis</keyword>
<evidence type="ECO:0000256" key="1">
    <source>
        <dbReference type="ARBA" id="ARBA00004689"/>
    </source>
</evidence>
<dbReference type="FunFam" id="3.20.20.70:FF:000010">
    <property type="entry name" value="2-isopropylmalate synthase"/>
    <property type="match status" value="1"/>
</dbReference>
<evidence type="ECO:0000256" key="6">
    <source>
        <dbReference type="ARBA" id="ARBA00022679"/>
    </source>
</evidence>
<dbReference type="PROSITE" id="PS50991">
    <property type="entry name" value="PYR_CT"/>
    <property type="match status" value="1"/>
</dbReference>
<evidence type="ECO:0000256" key="7">
    <source>
        <dbReference type="ARBA" id="ARBA00023211"/>
    </source>
</evidence>
<keyword evidence="8" id="KW-0100">Branched-chain amino acid biosynthesis</keyword>
<dbReference type="PANTHER" id="PTHR10277">
    <property type="entry name" value="HOMOCITRATE SYNTHASE-RELATED"/>
    <property type="match status" value="1"/>
</dbReference>
<keyword evidence="12" id="KW-1185">Reference proteome</keyword>
<evidence type="ECO:0000256" key="3">
    <source>
        <dbReference type="ARBA" id="ARBA00012973"/>
    </source>
</evidence>
<protein>
    <recommendedName>
        <fullName evidence="3">2-isopropylmalate synthase</fullName>
        <ecNumber evidence="3">2.3.3.13</ecNumber>
    </recommendedName>
</protein>
<dbReference type="KEGG" id="acaf:CA12_42740"/>
<dbReference type="InterPro" id="IPR050073">
    <property type="entry name" value="2-IPM_HCS-like"/>
</dbReference>
<evidence type="ECO:0000313" key="12">
    <source>
        <dbReference type="Proteomes" id="UP000318741"/>
    </source>
</evidence>
<comment type="pathway">
    <text evidence="1">Amino-acid biosynthesis; L-leucine biosynthesis; L-leucine from 3-methyl-2-oxobutanoate: step 1/4.</text>
</comment>
<dbReference type="InterPro" id="IPR054691">
    <property type="entry name" value="LeuA/HCS_post-cat"/>
</dbReference>
<evidence type="ECO:0000259" key="10">
    <source>
        <dbReference type="PROSITE" id="PS50991"/>
    </source>
</evidence>
<dbReference type="PROSITE" id="PS00816">
    <property type="entry name" value="AIPM_HOMOCIT_SYNTH_2"/>
    <property type="match status" value="1"/>
</dbReference>
<dbReference type="GO" id="GO:0009098">
    <property type="term" value="P:L-leucine biosynthetic process"/>
    <property type="evidence" value="ECO:0007669"/>
    <property type="project" value="UniProtKB-KW"/>
</dbReference>
<dbReference type="Gene3D" id="1.10.238.260">
    <property type="match status" value="1"/>
</dbReference>
<proteinExistence type="inferred from homology"/>
<organism evidence="11 12">
    <name type="scientific">Alienimonas californiensis</name>
    <dbReference type="NCBI Taxonomy" id="2527989"/>
    <lineage>
        <taxon>Bacteria</taxon>
        <taxon>Pseudomonadati</taxon>
        <taxon>Planctomycetota</taxon>
        <taxon>Planctomycetia</taxon>
        <taxon>Planctomycetales</taxon>
        <taxon>Planctomycetaceae</taxon>
        <taxon>Alienimonas</taxon>
    </lineage>
</organism>
<dbReference type="EMBL" id="CP036265">
    <property type="protein sequence ID" value="QDT18134.1"/>
    <property type="molecule type" value="Genomic_DNA"/>
</dbReference>
<dbReference type="Proteomes" id="UP000318741">
    <property type="component" value="Chromosome"/>
</dbReference>
<accession>A0A517PFL1</accession>
<evidence type="ECO:0000256" key="9">
    <source>
        <dbReference type="RuleBase" id="RU003523"/>
    </source>
</evidence>
<dbReference type="InterPro" id="IPR013785">
    <property type="entry name" value="Aldolase_TIM"/>
</dbReference>
<dbReference type="InterPro" id="IPR000891">
    <property type="entry name" value="PYR_CT"/>
</dbReference>